<dbReference type="PROSITE" id="PS00028">
    <property type="entry name" value="ZINC_FINGER_C2H2_1"/>
    <property type="match status" value="3"/>
</dbReference>
<dbReference type="FunFam" id="3.30.160.60:FF:000625">
    <property type="entry name" value="Zinc finger protein 536"/>
    <property type="match status" value="1"/>
</dbReference>
<keyword evidence="4 7" id="KW-0863">Zinc-finger</keyword>
<reference evidence="10 11" key="1">
    <citation type="submission" date="2019-04" db="EMBL/GenBank/DDBJ databases">
        <title>Chromosome genome assembly for Takifugu flavidus.</title>
        <authorList>
            <person name="Xiao S."/>
        </authorList>
    </citation>
    <scope>NUCLEOTIDE SEQUENCE [LARGE SCALE GENOMIC DNA]</scope>
    <source>
        <strain evidence="10">HTHZ2018</strain>
        <tissue evidence="10">Muscle</tissue>
    </source>
</reference>
<keyword evidence="5" id="KW-0862">Zinc</keyword>
<dbReference type="SUPFAM" id="SSF57667">
    <property type="entry name" value="beta-beta-alpha zinc fingers"/>
    <property type="match status" value="2"/>
</dbReference>
<comment type="subcellular location">
    <subcellularLocation>
        <location evidence="1">Nucleus</location>
    </subcellularLocation>
</comment>
<evidence type="ECO:0000256" key="4">
    <source>
        <dbReference type="ARBA" id="ARBA00022771"/>
    </source>
</evidence>
<dbReference type="GO" id="GO:0000981">
    <property type="term" value="F:DNA-binding transcription factor activity, RNA polymerase II-specific"/>
    <property type="evidence" value="ECO:0007669"/>
    <property type="project" value="TreeGrafter"/>
</dbReference>
<evidence type="ECO:0000259" key="9">
    <source>
        <dbReference type="PROSITE" id="PS50157"/>
    </source>
</evidence>
<dbReference type="EMBL" id="RHFK02000022">
    <property type="protein sequence ID" value="TWW55611.1"/>
    <property type="molecule type" value="Genomic_DNA"/>
</dbReference>
<sequence length="408" mass="44970">MSTDMRPGSVDLETQLLSIMDVLVKTAVTEIRQLFSENSASLCVQLSQSLRDNETLRTRMSIMRSELFTLRLQNRNNRPSSRFSHLRGNVTKPRAKQKVFIKLPVAESAVGKAASGFVPRENEPSTNQTRQGDPPTADVILIKDEDDIEGCGAVTGQKDIGHKSQQVDGGGAGSLDLRSSCLPDTGKELKILSVHGRGEGPLQDIEDGLVSASELTDFSSLSSDHNATHEGLQNFPNQVENQSTQMAPAVEEMPFFGTDSQMGHPSYVRQFLQHPDILTSGVPQGLDCSSSSRHFLSPEDMITHGAAHMSRNPCICPYCGKSFIKKSSLNIHLRIHTGEKPYACMQCGKRFTHSGSLKIHLRTHSGEKPYTCRQCSARFGDLSNLRRHVVTHGTSGEYQRQNVLFDHI</sequence>
<dbReference type="InterPro" id="IPR036236">
    <property type="entry name" value="Znf_C2H2_sf"/>
</dbReference>
<gene>
    <name evidence="10" type="ORF">D4764_09G0006600</name>
</gene>
<proteinExistence type="predicted"/>
<dbReference type="Gene3D" id="3.30.160.60">
    <property type="entry name" value="Classic Zinc Finger"/>
    <property type="match status" value="3"/>
</dbReference>
<keyword evidence="6" id="KW-0539">Nucleus</keyword>
<keyword evidence="3" id="KW-0677">Repeat</keyword>
<dbReference type="Pfam" id="PF00096">
    <property type="entry name" value="zf-C2H2"/>
    <property type="match status" value="3"/>
</dbReference>
<dbReference type="GO" id="GO:0008270">
    <property type="term" value="F:zinc ion binding"/>
    <property type="evidence" value="ECO:0007669"/>
    <property type="project" value="UniProtKB-KW"/>
</dbReference>
<feature type="domain" description="C2H2-type" evidence="9">
    <location>
        <begin position="314"/>
        <end position="341"/>
    </location>
</feature>
<feature type="region of interest" description="Disordered" evidence="8">
    <location>
        <begin position="113"/>
        <end position="136"/>
    </location>
</feature>
<dbReference type="Proteomes" id="UP000324091">
    <property type="component" value="Chromosome 9"/>
</dbReference>
<dbReference type="SMART" id="SM00355">
    <property type="entry name" value="ZnF_C2H2"/>
    <property type="match status" value="3"/>
</dbReference>
<evidence type="ECO:0000256" key="1">
    <source>
        <dbReference type="ARBA" id="ARBA00004123"/>
    </source>
</evidence>
<evidence type="ECO:0000256" key="5">
    <source>
        <dbReference type="ARBA" id="ARBA00022833"/>
    </source>
</evidence>
<organism evidence="10 11">
    <name type="scientific">Takifugu flavidus</name>
    <name type="common">sansaifugu</name>
    <dbReference type="NCBI Taxonomy" id="433684"/>
    <lineage>
        <taxon>Eukaryota</taxon>
        <taxon>Metazoa</taxon>
        <taxon>Chordata</taxon>
        <taxon>Craniata</taxon>
        <taxon>Vertebrata</taxon>
        <taxon>Euteleostomi</taxon>
        <taxon>Actinopterygii</taxon>
        <taxon>Neopterygii</taxon>
        <taxon>Teleostei</taxon>
        <taxon>Neoteleostei</taxon>
        <taxon>Acanthomorphata</taxon>
        <taxon>Eupercaria</taxon>
        <taxon>Tetraodontiformes</taxon>
        <taxon>Tetradontoidea</taxon>
        <taxon>Tetraodontidae</taxon>
        <taxon>Takifugu</taxon>
    </lineage>
</organism>
<protein>
    <recommendedName>
        <fullName evidence="9">C2H2-type domain-containing protein</fullName>
    </recommendedName>
</protein>
<evidence type="ECO:0000256" key="2">
    <source>
        <dbReference type="ARBA" id="ARBA00022723"/>
    </source>
</evidence>
<comment type="caution">
    <text evidence="10">The sequence shown here is derived from an EMBL/GenBank/DDBJ whole genome shotgun (WGS) entry which is preliminary data.</text>
</comment>
<accession>A0A5C6MN66</accession>
<keyword evidence="11" id="KW-1185">Reference proteome</keyword>
<dbReference type="AlphaFoldDB" id="A0A5C6MN66"/>
<dbReference type="InterPro" id="IPR013087">
    <property type="entry name" value="Znf_C2H2_type"/>
</dbReference>
<evidence type="ECO:0000256" key="3">
    <source>
        <dbReference type="ARBA" id="ARBA00022737"/>
    </source>
</evidence>
<dbReference type="GO" id="GO:0005634">
    <property type="term" value="C:nucleus"/>
    <property type="evidence" value="ECO:0007669"/>
    <property type="project" value="UniProtKB-SubCell"/>
</dbReference>
<dbReference type="FunFam" id="3.30.160.60:FF:000446">
    <property type="entry name" value="Zinc finger protein"/>
    <property type="match status" value="1"/>
</dbReference>
<evidence type="ECO:0000256" key="6">
    <source>
        <dbReference type="ARBA" id="ARBA00023242"/>
    </source>
</evidence>
<dbReference type="PROSITE" id="PS50157">
    <property type="entry name" value="ZINC_FINGER_C2H2_2"/>
    <property type="match status" value="3"/>
</dbReference>
<evidence type="ECO:0000256" key="8">
    <source>
        <dbReference type="SAM" id="MobiDB-lite"/>
    </source>
</evidence>
<name>A0A5C6MN66_9TELE</name>
<keyword evidence="2" id="KW-0479">Metal-binding</keyword>
<feature type="domain" description="C2H2-type" evidence="9">
    <location>
        <begin position="342"/>
        <end position="369"/>
    </location>
</feature>
<evidence type="ECO:0000256" key="7">
    <source>
        <dbReference type="PROSITE-ProRule" id="PRU00042"/>
    </source>
</evidence>
<evidence type="ECO:0000313" key="11">
    <source>
        <dbReference type="Proteomes" id="UP000324091"/>
    </source>
</evidence>
<dbReference type="FunFam" id="3.30.160.60:FF:000417">
    <property type="entry name" value="Zinc finger protein"/>
    <property type="match status" value="1"/>
</dbReference>
<dbReference type="PANTHER" id="PTHR24394:SF44">
    <property type="entry name" value="ZINC FINGER PROTEIN 271-LIKE"/>
    <property type="match status" value="1"/>
</dbReference>
<evidence type="ECO:0000313" key="10">
    <source>
        <dbReference type="EMBL" id="TWW55611.1"/>
    </source>
</evidence>
<feature type="domain" description="C2H2-type" evidence="9">
    <location>
        <begin position="370"/>
        <end position="397"/>
    </location>
</feature>
<dbReference type="PANTHER" id="PTHR24394">
    <property type="entry name" value="ZINC FINGER PROTEIN"/>
    <property type="match status" value="1"/>
</dbReference>